<dbReference type="STRING" id="290315.Clim_1915"/>
<evidence type="ECO:0000256" key="1">
    <source>
        <dbReference type="ARBA" id="ARBA00004651"/>
    </source>
</evidence>
<keyword evidence="4 9" id="KW-0812">Transmembrane</keyword>
<evidence type="ECO:0000256" key="2">
    <source>
        <dbReference type="ARBA" id="ARBA00022448"/>
    </source>
</evidence>
<dbReference type="RefSeq" id="WP_012466816.1">
    <property type="nucleotide sequence ID" value="NC_010803.1"/>
</dbReference>
<keyword evidence="3" id="KW-1003">Cell membrane</keyword>
<dbReference type="HOGENOM" id="CLU_000604_84_3_10"/>
<evidence type="ECO:0000256" key="9">
    <source>
        <dbReference type="SAM" id="Phobius"/>
    </source>
</evidence>
<keyword evidence="5" id="KW-0547">Nucleotide-binding</keyword>
<feature type="transmembrane region" description="Helical" evidence="9">
    <location>
        <begin position="35"/>
        <end position="58"/>
    </location>
</feature>
<evidence type="ECO:0000256" key="8">
    <source>
        <dbReference type="ARBA" id="ARBA00023136"/>
    </source>
</evidence>
<gene>
    <name evidence="12" type="ordered locus">Clim_1915</name>
</gene>
<dbReference type="SUPFAM" id="SSF52540">
    <property type="entry name" value="P-loop containing nucleoside triphosphate hydrolases"/>
    <property type="match status" value="1"/>
</dbReference>
<dbReference type="GO" id="GO:0015421">
    <property type="term" value="F:ABC-type oligopeptide transporter activity"/>
    <property type="evidence" value="ECO:0007669"/>
    <property type="project" value="TreeGrafter"/>
</dbReference>
<dbReference type="SUPFAM" id="SSF90123">
    <property type="entry name" value="ABC transporter transmembrane region"/>
    <property type="match status" value="1"/>
</dbReference>
<feature type="domain" description="ABC transporter" evidence="10">
    <location>
        <begin position="365"/>
        <end position="605"/>
    </location>
</feature>
<feature type="transmembrane region" description="Helical" evidence="9">
    <location>
        <begin position="184"/>
        <end position="203"/>
    </location>
</feature>
<dbReference type="GO" id="GO:0016887">
    <property type="term" value="F:ATP hydrolysis activity"/>
    <property type="evidence" value="ECO:0007669"/>
    <property type="project" value="InterPro"/>
</dbReference>
<dbReference type="eggNOG" id="COG1132">
    <property type="taxonomic scope" value="Bacteria"/>
</dbReference>
<dbReference type="PANTHER" id="PTHR43394:SF1">
    <property type="entry name" value="ATP-BINDING CASSETTE SUB-FAMILY B MEMBER 10, MITOCHONDRIAL"/>
    <property type="match status" value="1"/>
</dbReference>
<evidence type="ECO:0000313" key="12">
    <source>
        <dbReference type="EMBL" id="ACD90947.1"/>
    </source>
</evidence>
<evidence type="ECO:0000313" key="13">
    <source>
        <dbReference type="Proteomes" id="UP000008841"/>
    </source>
</evidence>
<dbReference type="PANTHER" id="PTHR43394">
    <property type="entry name" value="ATP-DEPENDENT PERMEASE MDL1, MITOCHONDRIAL"/>
    <property type="match status" value="1"/>
</dbReference>
<name>B3EF85_CHLL2</name>
<reference evidence="12 13" key="1">
    <citation type="submission" date="2008-05" db="EMBL/GenBank/DDBJ databases">
        <title>Complete sequence of Chlorobium limicola DSM 245.</title>
        <authorList>
            <consortium name="US DOE Joint Genome Institute"/>
            <person name="Lucas S."/>
            <person name="Copeland A."/>
            <person name="Lapidus A."/>
            <person name="Glavina del Rio T."/>
            <person name="Dalin E."/>
            <person name="Tice H."/>
            <person name="Bruce D."/>
            <person name="Goodwin L."/>
            <person name="Pitluck S."/>
            <person name="Schmutz J."/>
            <person name="Larimer F."/>
            <person name="Land M."/>
            <person name="Hauser L."/>
            <person name="Kyrpides N."/>
            <person name="Ovchinnikova G."/>
            <person name="Zhao F."/>
            <person name="Li T."/>
            <person name="Liu Z."/>
            <person name="Overmann J."/>
            <person name="Bryant D.A."/>
            <person name="Richardson P."/>
        </authorList>
    </citation>
    <scope>NUCLEOTIDE SEQUENCE [LARGE SCALE GENOMIC DNA]</scope>
    <source>
        <strain evidence="13">DSM 245 / NBRC 103803 / 6330</strain>
    </source>
</reference>
<dbReference type="Gene3D" id="1.20.1560.10">
    <property type="entry name" value="ABC transporter type 1, transmembrane domain"/>
    <property type="match status" value="1"/>
</dbReference>
<dbReference type="GO" id="GO:0005886">
    <property type="term" value="C:plasma membrane"/>
    <property type="evidence" value="ECO:0007669"/>
    <property type="project" value="UniProtKB-SubCell"/>
</dbReference>
<evidence type="ECO:0000256" key="3">
    <source>
        <dbReference type="ARBA" id="ARBA00022475"/>
    </source>
</evidence>
<evidence type="ECO:0000256" key="4">
    <source>
        <dbReference type="ARBA" id="ARBA00022692"/>
    </source>
</evidence>
<evidence type="ECO:0000256" key="7">
    <source>
        <dbReference type="ARBA" id="ARBA00022989"/>
    </source>
</evidence>
<proteinExistence type="predicted"/>
<dbReference type="Gene3D" id="3.40.50.300">
    <property type="entry name" value="P-loop containing nucleotide triphosphate hydrolases"/>
    <property type="match status" value="1"/>
</dbReference>
<organism evidence="12 13">
    <name type="scientific">Chlorobium limicola (strain DSM 245 / NBRC 103803 / 6330)</name>
    <dbReference type="NCBI Taxonomy" id="290315"/>
    <lineage>
        <taxon>Bacteria</taxon>
        <taxon>Pseudomonadati</taxon>
        <taxon>Chlorobiota</taxon>
        <taxon>Chlorobiia</taxon>
        <taxon>Chlorobiales</taxon>
        <taxon>Chlorobiaceae</taxon>
        <taxon>Chlorobium/Pelodictyon group</taxon>
        <taxon>Chlorobium</taxon>
    </lineage>
</organism>
<dbReference type="GO" id="GO:0005524">
    <property type="term" value="F:ATP binding"/>
    <property type="evidence" value="ECO:0007669"/>
    <property type="project" value="UniProtKB-KW"/>
</dbReference>
<feature type="domain" description="ABC transmembrane type-1" evidence="11">
    <location>
        <begin position="38"/>
        <end position="330"/>
    </location>
</feature>
<dbReference type="InterPro" id="IPR027417">
    <property type="entry name" value="P-loop_NTPase"/>
</dbReference>
<dbReference type="InterPro" id="IPR036640">
    <property type="entry name" value="ABC1_TM_sf"/>
</dbReference>
<dbReference type="FunFam" id="3.40.50.300:FF:000221">
    <property type="entry name" value="Multidrug ABC transporter ATP-binding protein"/>
    <property type="match status" value="1"/>
</dbReference>
<dbReference type="EMBL" id="CP001097">
    <property type="protein sequence ID" value="ACD90947.1"/>
    <property type="molecule type" value="Genomic_DNA"/>
</dbReference>
<evidence type="ECO:0000259" key="11">
    <source>
        <dbReference type="PROSITE" id="PS50929"/>
    </source>
</evidence>
<dbReference type="KEGG" id="cli:Clim_1915"/>
<dbReference type="OrthoDB" id="9762778at2"/>
<evidence type="ECO:0000259" key="10">
    <source>
        <dbReference type="PROSITE" id="PS50893"/>
    </source>
</evidence>
<accession>B3EF85</accession>
<keyword evidence="8 9" id="KW-0472">Membrane</keyword>
<evidence type="ECO:0000256" key="6">
    <source>
        <dbReference type="ARBA" id="ARBA00022840"/>
    </source>
</evidence>
<evidence type="ECO:0000256" key="5">
    <source>
        <dbReference type="ARBA" id="ARBA00022741"/>
    </source>
</evidence>
<dbReference type="InterPro" id="IPR011527">
    <property type="entry name" value="ABC1_TM_dom"/>
</dbReference>
<dbReference type="InterPro" id="IPR003593">
    <property type="entry name" value="AAA+_ATPase"/>
</dbReference>
<dbReference type="Pfam" id="PF00005">
    <property type="entry name" value="ABC_tran"/>
    <property type="match status" value="1"/>
</dbReference>
<keyword evidence="6" id="KW-0067">ATP-binding</keyword>
<keyword evidence="2" id="KW-0813">Transport</keyword>
<sequence length="613" mass="67955">MAAGFGTLKDDIRKKIRFILRLDRALLLVWNGCRYWMLAGLLITILQGILPLAALYLIKLLFDLLAALPAATLPNEALFSQAILLIAGAGGLALLENVLHAAASIVNRQQSELVTDYVTAMLHTRSVEADLAYYENSSYFDTLHRAQIEAPYRPVSIVEGLMGAMQNAITLAGLGGLVFLLDPLILVLLIFSVLPAFIVKILFSGKLFRQSREHTMQKRMAEYLNWLMTGDIHAKEVRLFNIGTMLKERYQALRTTLRTEKLRLAAKNSLADLAAQLPAVAMVFGTLAFITWKTVLGAITIGSMIMYYQAIQRGQAALNALFSSLASLYEDSLFLTDFYSFLELEPLVRESQNAVPFPEPLSEGISFSEVAFSYEGSSRPVLDNISFTIRPGEHIAIVGINGAGKTTLVKLLCRLYDPTAGSITVDGVDLRSIGTASLRSNISVLLQDYAKYQVSVRENIWFGNTLLPSDHQTLRQSAAWSGADLMISSLPEGYETRLGRMFENGTELSIGQWQKIALARAFFRQASVIVLDEPTSSLDIESEYEVFRQFHQLTSGKTAIIISHRLSTVRMADRILVIDQGTIAESGTHRDLIEKQGIYARLYELQAGQYAHP</sequence>
<dbReference type="SMART" id="SM00382">
    <property type="entry name" value="AAA"/>
    <property type="match status" value="1"/>
</dbReference>
<dbReference type="AlphaFoldDB" id="B3EF85"/>
<dbReference type="PROSITE" id="PS50893">
    <property type="entry name" value="ABC_TRANSPORTER_2"/>
    <property type="match status" value="1"/>
</dbReference>
<comment type="subcellular location">
    <subcellularLocation>
        <location evidence="1">Cell membrane</location>
        <topology evidence="1">Multi-pass membrane protein</topology>
    </subcellularLocation>
</comment>
<feature type="transmembrane region" description="Helical" evidence="9">
    <location>
        <begin position="78"/>
        <end position="99"/>
    </location>
</feature>
<dbReference type="InterPro" id="IPR003439">
    <property type="entry name" value="ABC_transporter-like_ATP-bd"/>
</dbReference>
<dbReference type="PROSITE" id="PS50929">
    <property type="entry name" value="ABC_TM1F"/>
    <property type="match status" value="1"/>
</dbReference>
<dbReference type="Proteomes" id="UP000008841">
    <property type="component" value="Chromosome"/>
</dbReference>
<keyword evidence="7 9" id="KW-1133">Transmembrane helix</keyword>
<protein>
    <submittedName>
        <fullName evidence="12">ABC transporter related</fullName>
    </submittedName>
</protein>
<dbReference type="InterPro" id="IPR039421">
    <property type="entry name" value="Type_1_exporter"/>
</dbReference>